<protein>
    <submittedName>
        <fullName evidence="1">Uncharacterized protein</fullName>
    </submittedName>
</protein>
<accession>A0A8X6X1G8</accession>
<comment type="caution">
    <text evidence="1">The sequence shown here is derived from an EMBL/GenBank/DDBJ whole genome shotgun (WGS) entry which is preliminary data.</text>
</comment>
<dbReference type="AlphaFoldDB" id="A0A8X6X1G8"/>
<reference evidence="1" key="1">
    <citation type="submission" date="2020-08" db="EMBL/GenBank/DDBJ databases">
        <title>Multicomponent nature underlies the extraordinary mechanical properties of spider dragline silk.</title>
        <authorList>
            <person name="Kono N."/>
            <person name="Nakamura H."/>
            <person name="Mori M."/>
            <person name="Yoshida Y."/>
            <person name="Ohtoshi R."/>
            <person name="Malay A.D."/>
            <person name="Moran D.A.P."/>
            <person name="Tomita M."/>
            <person name="Numata K."/>
            <person name="Arakawa K."/>
        </authorList>
    </citation>
    <scope>NUCLEOTIDE SEQUENCE</scope>
</reference>
<dbReference type="EMBL" id="BMAV01004097">
    <property type="protein sequence ID" value="GFY44196.1"/>
    <property type="molecule type" value="Genomic_DNA"/>
</dbReference>
<sequence length="86" mass="9771">MKERGERLVCSCRGGGRLSHRSILFVHPHLEDRRMRIDLLRLKKMLQGVKKKPSENFICAMACPGGFVSEKNSLVAHSEPELNILN</sequence>
<keyword evidence="2" id="KW-1185">Reference proteome</keyword>
<name>A0A8X6X1G8_9ARAC</name>
<evidence type="ECO:0000313" key="2">
    <source>
        <dbReference type="Proteomes" id="UP000886998"/>
    </source>
</evidence>
<proteinExistence type="predicted"/>
<organism evidence="1 2">
    <name type="scientific">Trichonephila inaurata madagascariensis</name>
    <dbReference type="NCBI Taxonomy" id="2747483"/>
    <lineage>
        <taxon>Eukaryota</taxon>
        <taxon>Metazoa</taxon>
        <taxon>Ecdysozoa</taxon>
        <taxon>Arthropoda</taxon>
        <taxon>Chelicerata</taxon>
        <taxon>Arachnida</taxon>
        <taxon>Araneae</taxon>
        <taxon>Araneomorphae</taxon>
        <taxon>Entelegynae</taxon>
        <taxon>Araneoidea</taxon>
        <taxon>Nephilidae</taxon>
        <taxon>Trichonephila</taxon>
        <taxon>Trichonephila inaurata</taxon>
    </lineage>
</organism>
<evidence type="ECO:0000313" key="1">
    <source>
        <dbReference type="EMBL" id="GFY44196.1"/>
    </source>
</evidence>
<dbReference type="Proteomes" id="UP000886998">
    <property type="component" value="Unassembled WGS sequence"/>
</dbReference>
<gene>
    <name evidence="1" type="ORF">TNIN_57361</name>
</gene>